<dbReference type="InterPro" id="IPR029058">
    <property type="entry name" value="AB_hydrolase_fold"/>
</dbReference>
<sequence>MYVTGISYSGIIIPIITEELYKGNEEGLEPVVNILGYMEGNPLTDKTSDINSRFEYAYRVALISQELYEATKNDCHGDYAEVDSNNLLCMSHIDEVNKLILYSHQRVGHINIQQILDTDCVPATNLGDYYNYATLWANDENVIKALNVRKGAVKEWLLCNLDMKYNYGKPSMPLYEFNVNSSVVYHEKLSKRKCRALIFSGDHDMMVPHVGTHNWIRSLNLTITESNWDAWYSNGQNAGYKTTYVHDNYSLVFATVKGAGHTAPEFKPEECFHMVKRWFANKPI</sequence>
<evidence type="ECO:0000256" key="2">
    <source>
        <dbReference type="ARBA" id="ARBA00022645"/>
    </source>
</evidence>
<proteinExistence type="inferred from homology"/>
<evidence type="ECO:0000313" key="6">
    <source>
        <dbReference type="EMBL" id="KAJ9556848.1"/>
    </source>
</evidence>
<dbReference type="InterPro" id="IPR001563">
    <property type="entry name" value="Peptidase_S10"/>
</dbReference>
<dbReference type="SUPFAM" id="SSF53474">
    <property type="entry name" value="alpha/beta-Hydrolases"/>
    <property type="match status" value="1"/>
</dbReference>
<comment type="similarity">
    <text evidence="1">Belongs to the peptidase S10 family.</text>
</comment>
<gene>
    <name evidence="6" type="ORF">OSB04_011462</name>
</gene>
<dbReference type="GO" id="GO:0004185">
    <property type="term" value="F:serine-type carboxypeptidase activity"/>
    <property type="evidence" value="ECO:0007669"/>
    <property type="project" value="InterPro"/>
</dbReference>
<dbReference type="PANTHER" id="PTHR11802">
    <property type="entry name" value="SERINE PROTEASE FAMILY S10 SERINE CARBOXYPEPTIDASE"/>
    <property type="match status" value="1"/>
</dbReference>
<evidence type="ECO:0000256" key="5">
    <source>
        <dbReference type="ARBA" id="ARBA00023180"/>
    </source>
</evidence>
<dbReference type="GO" id="GO:0019748">
    <property type="term" value="P:secondary metabolic process"/>
    <property type="evidence" value="ECO:0007669"/>
    <property type="project" value="TreeGrafter"/>
</dbReference>
<dbReference type="Gene3D" id="3.40.50.1820">
    <property type="entry name" value="alpha/beta hydrolase"/>
    <property type="match status" value="1"/>
</dbReference>
<dbReference type="EMBL" id="JARYMX010000003">
    <property type="protein sequence ID" value="KAJ9556848.1"/>
    <property type="molecule type" value="Genomic_DNA"/>
</dbReference>
<keyword evidence="7" id="KW-1185">Reference proteome</keyword>
<dbReference type="Pfam" id="PF00450">
    <property type="entry name" value="Peptidase_S10"/>
    <property type="match status" value="1"/>
</dbReference>
<keyword evidence="3" id="KW-0645">Protease</keyword>
<organism evidence="6 7">
    <name type="scientific">Centaurea solstitialis</name>
    <name type="common">yellow star-thistle</name>
    <dbReference type="NCBI Taxonomy" id="347529"/>
    <lineage>
        <taxon>Eukaryota</taxon>
        <taxon>Viridiplantae</taxon>
        <taxon>Streptophyta</taxon>
        <taxon>Embryophyta</taxon>
        <taxon>Tracheophyta</taxon>
        <taxon>Spermatophyta</taxon>
        <taxon>Magnoliopsida</taxon>
        <taxon>eudicotyledons</taxon>
        <taxon>Gunneridae</taxon>
        <taxon>Pentapetalae</taxon>
        <taxon>asterids</taxon>
        <taxon>campanulids</taxon>
        <taxon>Asterales</taxon>
        <taxon>Asteraceae</taxon>
        <taxon>Carduoideae</taxon>
        <taxon>Cardueae</taxon>
        <taxon>Centaureinae</taxon>
        <taxon>Centaurea</taxon>
    </lineage>
</organism>
<evidence type="ECO:0000256" key="4">
    <source>
        <dbReference type="ARBA" id="ARBA00022801"/>
    </source>
</evidence>
<keyword evidence="2" id="KW-0121">Carboxypeptidase</keyword>
<dbReference type="GO" id="GO:0006508">
    <property type="term" value="P:proteolysis"/>
    <property type="evidence" value="ECO:0007669"/>
    <property type="project" value="UniProtKB-KW"/>
</dbReference>
<dbReference type="InterPro" id="IPR033124">
    <property type="entry name" value="Ser_caboxypep_his_AS"/>
</dbReference>
<accession>A0AA38TH14</accession>
<dbReference type="GO" id="GO:0016747">
    <property type="term" value="F:acyltransferase activity, transferring groups other than amino-acyl groups"/>
    <property type="evidence" value="ECO:0007669"/>
    <property type="project" value="TreeGrafter"/>
</dbReference>
<keyword evidence="5" id="KW-0325">Glycoprotein</keyword>
<dbReference type="AlphaFoldDB" id="A0AA38TH14"/>
<dbReference type="Proteomes" id="UP001172457">
    <property type="component" value="Chromosome 3"/>
</dbReference>
<keyword evidence="4" id="KW-0378">Hydrolase</keyword>
<protein>
    <submittedName>
        <fullName evidence="6">Uncharacterized protein</fullName>
    </submittedName>
</protein>
<comment type="caution">
    <text evidence="6">The sequence shown here is derived from an EMBL/GenBank/DDBJ whole genome shotgun (WGS) entry which is preliminary data.</text>
</comment>
<dbReference type="PANTHER" id="PTHR11802:SF382">
    <property type="entry name" value="PEPTIDASE S10, SERINE CARBOXYPEPTIDASE, ALPHA_BETA HYDROLASE"/>
    <property type="match status" value="1"/>
</dbReference>
<evidence type="ECO:0000313" key="7">
    <source>
        <dbReference type="Proteomes" id="UP001172457"/>
    </source>
</evidence>
<evidence type="ECO:0000256" key="1">
    <source>
        <dbReference type="ARBA" id="ARBA00009431"/>
    </source>
</evidence>
<name>A0AA38TH14_9ASTR</name>
<dbReference type="FunFam" id="3.40.50.12670:FF:000002">
    <property type="entry name" value="Carboxypeptidase"/>
    <property type="match status" value="1"/>
</dbReference>
<reference evidence="6" key="1">
    <citation type="submission" date="2023-03" db="EMBL/GenBank/DDBJ databases">
        <title>Chromosome-scale reference genome and RAD-based genetic map of yellow starthistle (Centaurea solstitialis) reveal putative structural variation and QTLs associated with invader traits.</title>
        <authorList>
            <person name="Reatini B."/>
            <person name="Cang F.A."/>
            <person name="Jiang Q."/>
            <person name="Mckibben M.T.W."/>
            <person name="Barker M.S."/>
            <person name="Rieseberg L.H."/>
            <person name="Dlugosch K.M."/>
        </authorList>
    </citation>
    <scope>NUCLEOTIDE SEQUENCE</scope>
    <source>
        <strain evidence="6">CAN-66</strain>
        <tissue evidence="6">Leaf</tissue>
    </source>
</reference>
<evidence type="ECO:0000256" key="3">
    <source>
        <dbReference type="ARBA" id="ARBA00022670"/>
    </source>
</evidence>
<dbReference type="PROSITE" id="PS00560">
    <property type="entry name" value="CARBOXYPEPT_SER_HIS"/>
    <property type="match status" value="1"/>
</dbReference>